<reference evidence="1" key="1">
    <citation type="submission" date="2023-08" db="EMBL/GenBank/DDBJ databases">
        <title>A de novo genome assembly of Solanum verrucosum Schlechtendal, a Mexican diploid species geographically isolated from the other diploid A-genome species in potato relatives.</title>
        <authorList>
            <person name="Hosaka K."/>
        </authorList>
    </citation>
    <scope>NUCLEOTIDE SEQUENCE</scope>
    <source>
        <tissue evidence="1">Young leaves</tissue>
    </source>
</reference>
<name>A0AAF0PWK5_SOLVR</name>
<proteinExistence type="predicted"/>
<protein>
    <submittedName>
        <fullName evidence="1">Uncharacterized protein</fullName>
    </submittedName>
</protein>
<evidence type="ECO:0000313" key="1">
    <source>
        <dbReference type="EMBL" id="WMV12328.1"/>
    </source>
</evidence>
<organism evidence="1 3">
    <name type="scientific">Solanum verrucosum</name>
    <dbReference type="NCBI Taxonomy" id="315347"/>
    <lineage>
        <taxon>Eukaryota</taxon>
        <taxon>Viridiplantae</taxon>
        <taxon>Streptophyta</taxon>
        <taxon>Embryophyta</taxon>
        <taxon>Tracheophyta</taxon>
        <taxon>Spermatophyta</taxon>
        <taxon>Magnoliopsida</taxon>
        <taxon>eudicotyledons</taxon>
        <taxon>Gunneridae</taxon>
        <taxon>Pentapetalae</taxon>
        <taxon>asterids</taxon>
        <taxon>lamiids</taxon>
        <taxon>Solanales</taxon>
        <taxon>Solanaceae</taxon>
        <taxon>Solanoideae</taxon>
        <taxon>Solaneae</taxon>
        <taxon>Solanum</taxon>
    </lineage>
</organism>
<accession>A0AAF0PWK5</accession>
<dbReference type="EMBL" id="CP133612">
    <property type="protein sequence ID" value="WMV12328.1"/>
    <property type="molecule type" value="Genomic_DNA"/>
</dbReference>
<sequence>MHKTESKA</sequence>
<evidence type="ECO:0000313" key="2">
    <source>
        <dbReference type="EMBL" id="WMV12331.1"/>
    </source>
</evidence>
<gene>
    <name evidence="1" type="ORF">MTR67_005713</name>
    <name evidence="2" type="ORF">MTR67_005716</name>
</gene>
<keyword evidence="3" id="KW-1185">Reference proteome</keyword>
<evidence type="ECO:0000313" key="3">
    <source>
        <dbReference type="Proteomes" id="UP001234989"/>
    </source>
</evidence>
<dbReference type="Proteomes" id="UP001234989">
    <property type="component" value="Chromosome 1"/>
</dbReference>
<dbReference type="EMBL" id="CP133612">
    <property type="protein sequence ID" value="WMV12331.1"/>
    <property type="molecule type" value="Genomic_DNA"/>
</dbReference>